<dbReference type="AlphaFoldDB" id="A0A3S1AUQ3"/>
<gene>
    <name evidence="4" type="ORF">EGW08_023441</name>
</gene>
<evidence type="ECO:0000259" key="3">
    <source>
        <dbReference type="PROSITE" id="PS50158"/>
    </source>
</evidence>
<dbReference type="EMBL" id="RQTK01002009">
    <property type="protein sequence ID" value="RUS68795.1"/>
    <property type="molecule type" value="Genomic_DNA"/>
</dbReference>
<dbReference type="Pfam" id="PF00098">
    <property type="entry name" value="zf-CCHC"/>
    <property type="match status" value="1"/>
</dbReference>
<dbReference type="GO" id="GO:0008270">
    <property type="term" value="F:zinc ion binding"/>
    <property type="evidence" value="ECO:0007669"/>
    <property type="project" value="UniProtKB-KW"/>
</dbReference>
<reference evidence="4 5" key="1">
    <citation type="submission" date="2019-01" db="EMBL/GenBank/DDBJ databases">
        <title>A draft genome assembly of the solar-powered sea slug Elysia chlorotica.</title>
        <authorList>
            <person name="Cai H."/>
            <person name="Li Q."/>
            <person name="Fang X."/>
            <person name="Li J."/>
            <person name="Curtis N.E."/>
            <person name="Altenburger A."/>
            <person name="Shibata T."/>
            <person name="Feng M."/>
            <person name="Maeda T."/>
            <person name="Schwartz J.A."/>
            <person name="Shigenobu S."/>
            <person name="Lundholm N."/>
            <person name="Nishiyama T."/>
            <person name="Yang H."/>
            <person name="Hasebe M."/>
            <person name="Li S."/>
            <person name="Pierce S.K."/>
            <person name="Wang J."/>
        </authorList>
    </citation>
    <scope>NUCLEOTIDE SEQUENCE [LARGE SCALE GENOMIC DNA]</scope>
    <source>
        <strain evidence="4">EC2010</strain>
        <tissue evidence="4">Whole organism of an adult</tissue>
    </source>
</reference>
<dbReference type="GO" id="GO:0003676">
    <property type="term" value="F:nucleic acid binding"/>
    <property type="evidence" value="ECO:0007669"/>
    <property type="project" value="InterPro"/>
</dbReference>
<dbReference type="Gene3D" id="4.10.60.10">
    <property type="entry name" value="Zinc finger, CCHC-type"/>
    <property type="match status" value="1"/>
</dbReference>
<feature type="domain" description="CCHC-type" evidence="3">
    <location>
        <begin position="290"/>
        <end position="304"/>
    </location>
</feature>
<dbReference type="SMART" id="SM00343">
    <property type="entry name" value="ZnF_C2HC"/>
    <property type="match status" value="1"/>
</dbReference>
<keyword evidence="5" id="KW-1185">Reference proteome</keyword>
<evidence type="ECO:0000256" key="1">
    <source>
        <dbReference type="PROSITE-ProRule" id="PRU00047"/>
    </source>
</evidence>
<dbReference type="OrthoDB" id="6132286at2759"/>
<accession>A0A3S1AUQ3</accession>
<evidence type="ECO:0000313" key="4">
    <source>
        <dbReference type="EMBL" id="RUS68795.1"/>
    </source>
</evidence>
<name>A0A3S1AUQ3_ELYCH</name>
<sequence>MPGARSAAMPAPEGTQPVTASTLVVYAPRDAVIDRFYGDGGVSETERFLTRIQRAWESPQFASDRAKVNFLFDNVGESVEKEILCTLSGAEPSPNQLVKIIQSCYGEKRSMPALIRELYNIKQRRGEGIRQFSLRLQDAYNSVRRREETEAAASPIGADTLRDIFIENLADKSIRRELRQCLKRGALSTFKDARIQALELEDDPSDSESDRRDYVGVRHITSAPLPSECTHTQSIKALTDQVARLTGLVERLLMQGAQNANLPRPQSQHKKNTRAPPSRRRGQNQTGAVCFNCGRHGHFARVCPVVAGNQRVSPAPRESQDRWGRARERPVQPHLDTRGTHVGLRGADYGAEAVGLHNTIGQCHVADAGETAATSSATLRRNTAVGSLSNSKEEPGLTLAATSCGIDVSIAGTVGVDNRSTPPPQVVEAMIADYVTDSQRAELRGLVAESTDLCNVRNLELRPFVSHRSEARF</sequence>
<dbReference type="InterPro" id="IPR001878">
    <property type="entry name" value="Znf_CCHC"/>
</dbReference>
<dbReference type="SUPFAM" id="SSF57756">
    <property type="entry name" value="Retrovirus zinc finger-like domains"/>
    <property type="match status" value="1"/>
</dbReference>
<dbReference type="Proteomes" id="UP000271974">
    <property type="component" value="Unassembled WGS sequence"/>
</dbReference>
<evidence type="ECO:0000313" key="5">
    <source>
        <dbReference type="Proteomes" id="UP000271974"/>
    </source>
</evidence>
<comment type="caution">
    <text evidence="4">The sequence shown here is derived from an EMBL/GenBank/DDBJ whole genome shotgun (WGS) entry which is preliminary data.</text>
</comment>
<dbReference type="STRING" id="188477.A0A3S1AUQ3"/>
<keyword evidence="1" id="KW-0862">Zinc</keyword>
<feature type="compositionally biased region" description="Basic residues" evidence="2">
    <location>
        <begin position="267"/>
        <end position="282"/>
    </location>
</feature>
<organism evidence="4 5">
    <name type="scientific">Elysia chlorotica</name>
    <name type="common">Eastern emerald elysia</name>
    <name type="synonym">Sea slug</name>
    <dbReference type="NCBI Taxonomy" id="188477"/>
    <lineage>
        <taxon>Eukaryota</taxon>
        <taxon>Metazoa</taxon>
        <taxon>Spiralia</taxon>
        <taxon>Lophotrochozoa</taxon>
        <taxon>Mollusca</taxon>
        <taxon>Gastropoda</taxon>
        <taxon>Heterobranchia</taxon>
        <taxon>Euthyneura</taxon>
        <taxon>Panpulmonata</taxon>
        <taxon>Sacoglossa</taxon>
        <taxon>Placobranchoidea</taxon>
        <taxon>Plakobranchidae</taxon>
        <taxon>Elysia</taxon>
    </lineage>
</organism>
<feature type="region of interest" description="Disordered" evidence="2">
    <location>
        <begin position="258"/>
        <end position="285"/>
    </location>
</feature>
<evidence type="ECO:0000256" key="2">
    <source>
        <dbReference type="SAM" id="MobiDB-lite"/>
    </source>
</evidence>
<keyword evidence="1" id="KW-0479">Metal-binding</keyword>
<keyword evidence="1" id="KW-0863">Zinc-finger</keyword>
<proteinExistence type="predicted"/>
<dbReference type="PROSITE" id="PS50158">
    <property type="entry name" value="ZF_CCHC"/>
    <property type="match status" value="1"/>
</dbReference>
<protein>
    <recommendedName>
        <fullName evidence="3">CCHC-type domain-containing protein</fullName>
    </recommendedName>
</protein>
<dbReference type="InterPro" id="IPR036875">
    <property type="entry name" value="Znf_CCHC_sf"/>
</dbReference>